<evidence type="ECO:0000313" key="2">
    <source>
        <dbReference type="Proteomes" id="UP000031532"/>
    </source>
</evidence>
<sequence length="81" mass="8805">MHIGACDASIEPHLGKHLCALTISPGTGGFTGMMCQLQGLCRKPARTISSSTGGFTEMMSFSYRDYVENPPLQPTYHSRIL</sequence>
<name>A0A9X5E9M4_9CYAN</name>
<proteinExistence type="predicted"/>
<keyword evidence="2" id="KW-1185">Reference proteome</keyword>
<dbReference type="RefSeq" id="WP_132867529.1">
    <property type="nucleotide sequence ID" value="NZ_JTJC03000011.1"/>
</dbReference>
<comment type="caution">
    <text evidence="1">The sequence shown here is derived from an EMBL/GenBank/DDBJ whole genome shotgun (WGS) entry which is preliminary data.</text>
</comment>
<reference evidence="1 2" key="1">
    <citation type="journal article" date="2015" name="Genome Announc.">
        <title>Draft Genome Sequence of the Terrestrial Cyanobacterium Scytonema millei VB511283, Isolated from Eastern India.</title>
        <authorList>
            <person name="Sen D."/>
            <person name="Chandrababunaidu M.M."/>
            <person name="Singh D."/>
            <person name="Sanghi N."/>
            <person name="Ghorai A."/>
            <person name="Mishra G.P."/>
            <person name="Madduluri M."/>
            <person name="Adhikary S.P."/>
            <person name="Tripathy S."/>
        </authorList>
    </citation>
    <scope>NUCLEOTIDE SEQUENCE [LARGE SCALE GENOMIC DNA]</scope>
    <source>
        <strain evidence="1 2">VB511283</strain>
    </source>
</reference>
<dbReference type="EMBL" id="JTJC03000011">
    <property type="protein sequence ID" value="NHC37826.1"/>
    <property type="molecule type" value="Genomic_DNA"/>
</dbReference>
<evidence type="ECO:0000313" key="1">
    <source>
        <dbReference type="EMBL" id="NHC37826.1"/>
    </source>
</evidence>
<accession>A0A9X5E9M4</accession>
<dbReference type="Proteomes" id="UP000031532">
    <property type="component" value="Unassembled WGS sequence"/>
</dbReference>
<gene>
    <name evidence="1" type="ORF">QH73_0024835</name>
</gene>
<organism evidence="1 2">
    <name type="scientific">Scytonema millei VB511283</name>
    <dbReference type="NCBI Taxonomy" id="1245923"/>
    <lineage>
        <taxon>Bacteria</taxon>
        <taxon>Bacillati</taxon>
        <taxon>Cyanobacteriota</taxon>
        <taxon>Cyanophyceae</taxon>
        <taxon>Nostocales</taxon>
        <taxon>Scytonemataceae</taxon>
        <taxon>Scytonema</taxon>
    </lineage>
</organism>
<dbReference type="AlphaFoldDB" id="A0A9X5E9M4"/>
<protein>
    <submittedName>
        <fullName evidence="1">Uncharacterized protein</fullName>
    </submittedName>
</protein>